<sequence>MIRFLIGGGINTLATLALYWLLQRVMHYQLAYLVSYCAGIAISYSVNTRFVFRARHTWLKFAVFPLIYLITYVIGALVLRLSVHQLGVPVSIAPLVSIVATLPVSFLLTRFLLLRDHVPE</sequence>
<dbReference type="AlphaFoldDB" id="A0AAW5PLK7"/>
<accession>A0AAW5PLK7</accession>
<dbReference type="Proteomes" id="UP001320691">
    <property type="component" value="Unassembled WGS sequence"/>
</dbReference>
<evidence type="ECO:0000313" key="9">
    <source>
        <dbReference type="Proteomes" id="UP001320691"/>
    </source>
</evidence>
<dbReference type="EMBL" id="JANUEK010000008">
    <property type="protein sequence ID" value="MCS4281225.1"/>
    <property type="molecule type" value="Genomic_DNA"/>
</dbReference>
<comment type="similarity">
    <text evidence="2">Belongs to the GtrA family.</text>
</comment>
<dbReference type="GO" id="GO:0000271">
    <property type="term" value="P:polysaccharide biosynthetic process"/>
    <property type="evidence" value="ECO:0007669"/>
    <property type="project" value="InterPro"/>
</dbReference>
<evidence type="ECO:0000256" key="5">
    <source>
        <dbReference type="ARBA" id="ARBA00023136"/>
    </source>
</evidence>
<protein>
    <submittedName>
        <fullName evidence="8">Flippase GtrA</fullName>
    </submittedName>
</protein>
<reference evidence="8" key="1">
    <citation type="submission" date="2022-08" db="EMBL/GenBank/DDBJ databases">
        <title>Genomic analyses of the natural microbiome of Caenorhabditis elegans.</title>
        <authorList>
            <person name="Samuel B."/>
        </authorList>
    </citation>
    <scope>NUCLEOTIDE SEQUENCE</scope>
    <source>
        <strain evidence="8">BIGb0277</strain>
    </source>
</reference>
<dbReference type="PANTHER" id="PTHR38459:SF1">
    <property type="entry name" value="PROPHAGE BACTOPRENOL-LINKED GLUCOSE TRANSLOCASE HOMOLOG"/>
    <property type="match status" value="1"/>
</dbReference>
<name>A0AAW5PLK7_9GAMM</name>
<comment type="subcellular location">
    <subcellularLocation>
        <location evidence="1">Membrane</location>
        <topology evidence="1">Multi-pass membrane protein</topology>
    </subcellularLocation>
</comment>
<evidence type="ECO:0000256" key="2">
    <source>
        <dbReference type="ARBA" id="ARBA00009399"/>
    </source>
</evidence>
<dbReference type="InterPro" id="IPR007267">
    <property type="entry name" value="GtrA_DPMS_TM"/>
</dbReference>
<comment type="caution">
    <text evidence="8">The sequence shown here is derived from an EMBL/GenBank/DDBJ whole genome shotgun (WGS) entry which is preliminary data.</text>
</comment>
<gene>
    <name evidence="8" type="ORF">M2412_003241</name>
</gene>
<evidence type="ECO:0000256" key="6">
    <source>
        <dbReference type="SAM" id="Phobius"/>
    </source>
</evidence>
<feature type="domain" description="GtrA/DPMS transmembrane" evidence="7">
    <location>
        <begin position="3"/>
        <end position="112"/>
    </location>
</feature>
<feature type="transmembrane region" description="Helical" evidence="6">
    <location>
        <begin position="58"/>
        <end position="79"/>
    </location>
</feature>
<organism evidence="8 9">
    <name type="scientific">Stenotrophomonas rhizophila</name>
    <dbReference type="NCBI Taxonomy" id="216778"/>
    <lineage>
        <taxon>Bacteria</taxon>
        <taxon>Pseudomonadati</taxon>
        <taxon>Pseudomonadota</taxon>
        <taxon>Gammaproteobacteria</taxon>
        <taxon>Lysobacterales</taxon>
        <taxon>Lysobacteraceae</taxon>
        <taxon>Stenotrophomonas</taxon>
    </lineage>
</organism>
<dbReference type="RefSeq" id="WP_259261759.1">
    <property type="nucleotide sequence ID" value="NZ_JANUEK010000008.1"/>
</dbReference>
<keyword evidence="5 6" id="KW-0472">Membrane</keyword>
<proteinExistence type="inferred from homology"/>
<dbReference type="Pfam" id="PF04138">
    <property type="entry name" value="GtrA_DPMS_TM"/>
    <property type="match status" value="1"/>
</dbReference>
<evidence type="ECO:0000259" key="7">
    <source>
        <dbReference type="Pfam" id="PF04138"/>
    </source>
</evidence>
<keyword evidence="4 6" id="KW-1133">Transmembrane helix</keyword>
<dbReference type="GO" id="GO:0005886">
    <property type="term" value="C:plasma membrane"/>
    <property type="evidence" value="ECO:0007669"/>
    <property type="project" value="TreeGrafter"/>
</dbReference>
<keyword evidence="3 6" id="KW-0812">Transmembrane</keyword>
<evidence type="ECO:0000256" key="4">
    <source>
        <dbReference type="ARBA" id="ARBA00022989"/>
    </source>
</evidence>
<evidence type="ECO:0000313" key="8">
    <source>
        <dbReference type="EMBL" id="MCS4281225.1"/>
    </source>
</evidence>
<feature type="transmembrane region" description="Helical" evidence="6">
    <location>
        <begin position="91"/>
        <end position="113"/>
    </location>
</feature>
<feature type="transmembrane region" description="Helical" evidence="6">
    <location>
        <begin position="5"/>
        <end position="22"/>
    </location>
</feature>
<dbReference type="InterPro" id="IPR051401">
    <property type="entry name" value="GtrA_CellWall_Glycosyl"/>
</dbReference>
<feature type="transmembrane region" description="Helical" evidence="6">
    <location>
        <begin position="28"/>
        <end position="46"/>
    </location>
</feature>
<dbReference type="PANTHER" id="PTHR38459">
    <property type="entry name" value="PROPHAGE BACTOPRENOL-LINKED GLUCOSE TRANSLOCASE HOMOLOG"/>
    <property type="match status" value="1"/>
</dbReference>
<evidence type="ECO:0000256" key="1">
    <source>
        <dbReference type="ARBA" id="ARBA00004141"/>
    </source>
</evidence>
<evidence type="ECO:0000256" key="3">
    <source>
        <dbReference type="ARBA" id="ARBA00022692"/>
    </source>
</evidence>